<protein>
    <submittedName>
        <fullName evidence="5">DNA-binding GntR family transcriptional regulator</fullName>
    </submittedName>
</protein>
<evidence type="ECO:0000313" key="6">
    <source>
        <dbReference type="Proteomes" id="UP000318141"/>
    </source>
</evidence>
<dbReference type="AlphaFoldDB" id="A0A562BKU8"/>
<name>A0A562BKU8_9BURK</name>
<dbReference type="InterPro" id="IPR036390">
    <property type="entry name" value="WH_DNA-bd_sf"/>
</dbReference>
<keyword evidence="3" id="KW-0804">Transcription</keyword>
<dbReference type="InterPro" id="IPR008920">
    <property type="entry name" value="TF_FadR/GntR_C"/>
</dbReference>
<dbReference type="SUPFAM" id="SSF48008">
    <property type="entry name" value="GntR ligand-binding domain-like"/>
    <property type="match status" value="1"/>
</dbReference>
<sequence length="226" mass="25780">MTDQSLPSSNPSRTRGLVRSTIVEMVAADLRRRILSGQLAPGTPLRQEALAEELGVSRIPLREAIRLLSSEGLVDLRPHRGAYVTPLSMEEVREFFDLRVQLEPWLLRLAVPHLTEVELKQAEALVDIMDDAAADEWSRLNWRFHETLYRPANRPFALNIVRTLHEKSERYLNHRTISVPQRIQARREHMELVALCRRGDADAAAQALDRHIADTTSQVIMLKGED</sequence>
<accession>A0A562BKU8</accession>
<proteinExistence type="predicted"/>
<dbReference type="GO" id="GO:0003677">
    <property type="term" value="F:DNA binding"/>
    <property type="evidence" value="ECO:0007669"/>
    <property type="project" value="UniProtKB-KW"/>
</dbReference>
<dbReference type="SMART" id="SM00895">
    <property type="entry name" value="FCD"/>
    <property type="match status" value="1"/>
</dbReference>
<reference evidence="5 6" key="1">
    <citation type="submission" date="2019-07" db="EMBL/GenBank/DDBJ databases">
        <title>Genome sequencing of lignin-degrading bacterial isolates.</title>
        <authorList>
            <person name="Gladden J."/>
        </authorList>
    </citation>
    <scope>NUCLEOTIDE SEQUENCE [LARGE SCALE GENOMIC DNA]</scope>
    <source>
        <strain evidence="5 6">J11</strain>
    </source>
</reference>
<keyword evidence="1" id="KW-0805">Transcription regulation</keyword>
<dbReference type="SUPFAM" id="SSF46785">
    <property type="entry name" value="Winged helix' DNA-binding domain"/>
    <property type="match status" value="1"/>
</dbReference>
<dbReference type="Pfam" id="PF07729">
    <property type="entry name" value="FCD"/>
    <property type="match status" value="1"/>
</dbReference>
<dbReference type="CDD" id="cd07377">
    <property type="entry name" value="WHTH_GntR"/>
    <property type="match status" value="1"/>
</dbReference>
<dbReference type="InterPro" id="IPR011711">
    <property type="entry name" value="GntR_C"/>
</dbReference>
<keyword evidence="6" id="KW-1185">Reference proteome</keyword>
<dbReference type="PANTHER" id="PTHR43537:SF41">
    <property type="entry name" value="TRANSCRIPTIONAL REGULATORY PROTEIN"/>
    <property type="match status" value="1"/>
</dbReference>
<dbReference type="InterPro" id="IPR036388">
    <property type="entry name" value="WH-like_DNA-bd_sf"/>
</dbReference>
<dbReference type="Gene3D" id="1.20.120.530">
    <property type="entry name" value="GntR ligand-binding domain-like"/>
    <property type="match status" value="1"/>
</dbReference>
<comment type="caution">
    <text evidence="5">The sequence shown here is derived from an EMBL/GenBank/DDBJ whole genome shotgun (WGS) entry which is preliminary data.</text>
</comment>
<feature type="domain" description="HTH gntR-type" evidence="4">
    <location>
        <begin position="20"/>
        <end position="87"/>
    </location>
</feature>
<dbReference type="PANTHER" id="PTHR43537">
    <property type="entry name" value="TRANSCRIPTIONAL REGULATOR, GNTR FAMILY"/>
    <property type="match status" value="1"/>
</dbReference>
<dbReference type="EMBL" id="VLJN01000017">
    <property type="protein sequence ID" value="TWG85593.1"/>
    <property type="molecule type" value="Genomic_DNA"/>
</dbReference>
<evidence type="ECO:0000313" key="5">
    <source>
        <dbReference type="EMBL" id="TWG85593.1"/>
    </source>
</evidence>
<evidence type="ECO:0000259" key="4">
    <source>
        <dbReference type="PROSITE" id="PS50949"/>
    </source>
</evidence>
<evidence type="ECO:0000256" key="1">
    <source>
        <dbReference type="ARBA" id="ARBA00023015"/>
    </source>
</evidence>
<dbReference type="PRINTS" id="PR00035">
    <property type="entry name" value="HTHGNTR"/>
</dbReference>
<dbReference type="Gene3D" id="1.10.10.10">
    <property type="entry name" value="Winged helix-like DNA-binding domain superfamily/Winged helix DNA-binding domain"/>
    <property type="match status" value="1"/>
</dbReference>
<keyword evidence="2 5" id="KW-0238">DNA-binding</keyword>
<dbReference type="GO" id="GO:0003700">
    <property type="term" value="F:DNA-binding transcription factor activity"/>
    <property type="evidence" value="ECO:0007669"/>
    <property type="project" value="InterPro"/>
</dbReference>
<dbReference type="PROSITE" id="PS50949">
    <property type="entry name" value="HTH_GNTR"/>
    <property type="match status" value="1"/>
</dbReference>
<dbReference type="Proteomes" id="UP000318141">
    <property type="component" value="Unassembled WGS sequence"/>
</dbReference>
<gene>
    <name evidence="5" type="ORF">L602_002400000390</name>
</gene>
<dbReference type="SMART" id="SM00345">
    <property type="entry name" value="HTH_GNTR"/>
    <property type="match status" value="1"/>
</dbReference>
<evidence type="ECO:0000256" key="3">
    <source>
        <dbReference type="ARBA" id="ARBA00023163"/>
    </source>
</evidence>
<organism evidence="5 6">
    <name type="scientific">Cupriavidus gilardii J11</name>
    <dbReference type="NCBI Taxonomy" id="936133"/>
    <lineage>
        <taxon>Bacteria</taxon>
        <taxon>Pseudomonadati</taxon>
        <taxon>Pseudomonadota</taxon>
        <taxon>Betaproteobacteria</taxon>
        <taxon>Burkholderiales</taxon>
        <taxon>Burkholderiaceae</taxon>
        <taxon>Cupriavidus</taxon>
    </lineage>
</organism>
<dbReference type="Pfam" id="PF00392">
    <property type="entry name" value="GntR"/>
    <property type="match status" value="1"/>
</dbReference>
<dbReference type="InterPro" id="IPR000524">
    <property type="entry name" value="Tscrpt_reg_HTH_GntR"/>
</dbReference>
<evidence type="ECO:0000256" key="2">
    <source>
        <dbReference type="ARBA" id="ARBA00023125"/>
    </source>
</evidence>